<sequence>MTFSTRRIVANASWYFAIGVIMLIVLIPLWVSIVAAFQPNSYIPSNAIHFWPKQWSFGNIIDAWKQGGLGRGYLVTIMLTVLNIIPNLFFSTLLGYVFAKKRFWGKNTIFILLLASMMIPGEITMIPNFILYRYLGWINTIGPLVFPGGIINVFGIFLMRQFIQDIPDELLDASKIDGCGSFRSYWNVILPLCKPAIATLSILTFSGLWNDYMGPLIYLNNASLYTVQLHVADMVTQFSGTSFEGTLQQTADIIAAAPIVIVFLCLQRYFIRGISLTGLK</sequence>
<dbReference type="SUPFAM" id="SSF161098">
    <property type="entry name" value="MetI-like"/>
    <property type="match status" value="1"/>
</dbReference>
<dbReference type="EMBL" id="JBHUCX010000028">
    <property type="protein sequence ID" value="MFD1675253.1"/>
    <property type="molecule type" value="Genomic_DNA"/>
</dbReference>
<name>A0ABW4JGZ5_9BACL</name>
<evidence type="ECO:0000256" key="7">
    <source>
        <dbReference type="RuleBase" id="RU363032"/>
    </source>
</evidence>
<dbReference type="Gene3D" id="1.10.3720.10">
    <property type="entry name" value="MetI-like"/>
    <property type="match status" value="1"/>
</dbReference>
<comment type="subcellular location">
    <subcellularLocation>
        <location evidence="1 7">Cell membrane</location>
        <topology evidence="1 7">Multi-pass membrane protein</topology>
    </subcellularLocation>
</comment>
<evidence type="ECO:0000313" key="10">
    <source>
        <dbReference type="Proteomes" id="UP001597079"/>
    </source>
</evidence>
<feature type="transmembrane region" description="Helical" evidence="7">
    <location>
        <begin position="184"/>
        <end position="209"/>
    </location>
</feature>
<dbReference type="PANTHER" id="PTHR43744">
    <property type="entry name" value="ABC TRANSPORTER PERMEASE PROTEIN MG189-RELATED-RELATED"/>
    <property type="match status" value="1"/>
</dbReference>
<comment type="similarity">
    <text evidence="7">Belongs to the binding-protein-dependent transport system permease family.</text>
</comment>
<proteinExistence type="inferred from homology"/>
<keyword evidence="5 7" id="KW-1133">Transmembrane helix</keyword>
<accession>A0ABW4JGZ5</accession>
<feature type="transmembrane region" description="Helical" evidence="7">
    <location>
        <begin position="144"/>
        <end position="163"/>
    </location>
</feature>
<dbReference type="InterPro" id="IPR000515">
    <property type="entry name" value="MetI-like"/>
</dbReference>
<dbReference type="Proteomes" id="UP001597079">
    <property type="component" value="Unassembled WGS sequence"/>
</dbReference>
<feature type="transmembrane region" description="Helical" evidence="7">
    <location>
        <begin position="110"/>
        <end position="132"/>
    </location>
</feature>
<dbReference type="PROSITE" id="PS50928">
    <property type="entry name" value="ABC_TM1"/>
    <property type="match status" value="1"/>
</dbReference>
<dbReference type="RefSeq" id="WP_377943129.1">
    <property type="nucleotide sequence ID" value="NZ_JBHUCX010000028.1"/>
</dbReference>
<reference evidence="10" key="1">
    <citation type="journal article" date="2019" name="Int. J. Syst. Evol. Microbiol.">
        <title>The Global Catalogue of Microorganisms (GCM) 10K type strain sequencing project: providing services to taxonomists for standard genome sequencing and annotation.</title>
        <authorList>
            <consortium name="The Broad Institute Genomics Platform"/>
            <consortium name="The Broad Institute Genome Sequencing Center for Infectious Disease"/>
            <person name="Wu L."/>
            <person name="Ma J."/>
        </authorList>
    </citation>
    <scope>NUCLEOTIDE SEQUENCE [LARGE SCALE GENOMIC DNA]</scope>
    <source>
        <strain evidence="10">CGMCC 1.12286</strain>
    </source>
</reference>
<keyword evidence="6 7" id="KW-0472">Membrane</keyword>
<dbReference type="PANTHER" id="PTHR43744:SF12">
    <property type="entry name" value="ABC TRANSPORTER PERMEASE PROTEIN MG189-RELATED"/>
    <property type="match status" value="1"/>
</dbReference>
<keyword evidence="3" id="KW-1003">Cell membrane</keyword>
<evidence type="ECO:0000256" key="6">
    <source>
        <dbReference type="ARBA" id="ARBA00023136"/>
    </source>
</evidence>
<feature type="transmembrane region" description="Helical" evidence="7">
    <location>
        <begin position="12"/>
        <end position="37"/>
    </location>
</feature>
<evidence type="ECO:0000259" key="8">
    <source>
        <dbReference type="PROSITE" id="PS50928"/>
    </source>
</evidence>
<evidence type="ECO:0000256" key="1">
    <source>
        <dbReference type="ARBA" id="ARBA00004651"/>
    </source>
</evidence>
<evidence type="ECO:0000256" key="5">
    <source>
        <dbReference type="ARBA" id="ARBA00022989"/>
    </source>
</evidence>
<feature type="transmembrane region" description="Helical" evidence="7">
    <location>
        <begin position="73"/>
        <end position="98"/>
    </location>
</feature>
<dbReference type="InterPro" id="IPR035906">
    <property type="entry name" value="MetI-like_sf"/>
</dbReference>
<protein>
    <submittedName>
        <fullName evidence="9">Carbohydrate ABC transporter permease</fullName>
    </submittedName>
</protein>
<evidence type="ECO:0000256" key="2">
    <source>
        <dbReference type="ARBA" id="ARBA00022448"/>
    </source>
</evidence>
<dbReference type="CDD" id="cd06261">
    <property type="entry name" value="TM_PBP2"/>
    <property type="match status" value="1"/>
</dbReference>
<keyword evidence="10" id="KW-1185">Reference proteome</keyword>
<evidence type="ECO:0000313" key="9">
    <source>
        <dbReference type="EMBL" id="MFD1675253.1"/>
    </source>
</evidence>
<keyword evidence="2 7" id="KW-0813">Transport</keyword>
<evidence type="ECO:0000256" key="3">
    <source>
        <dbReference type="ARBA" id="ARBA00022475"/>
    </source>
</evidence>
<organism evidence="9 10">
    <name type="scientific">Alicyclobacillus fodiniaquatilis</name>
    <dbReference type="NCBI Taxonomy" id="1661150"/>
    <lineage>
        <taxon>Bacteria</taxon>
        <taxon>Bacillati</taxon>
        <taxon>Bacillota</taxon>
        <taxon>Bacilli</taxon>
        <taxon>Bacillales</taxon>
        <taxon>Alicyclobacillaceae</taxon>
        <taxon>Alicyclobacillus</taxon>
    </lineage>
</organism>
<evidence type="ECO:0000256" key="4">
    <source>
        <dbReference type="ARBA" id="ARBA00022692"/>
    </source>
</evidence>
<dbReference type="Pfam" id="PF00528">
    <property type="entry name" value="BPD_transp_1"/>
    <property type="match status" value="1"/>
</dbReference>
<feature type="transmembrane region" description="Helical" evidence="7">
    <location>
        <begin position="253"/>
        <end position="271"/>
    </location>
</feature>
<comment type="caution">
    <text evidence="9">The sequence shown here is derived from an EMBL/GenBank/DDBJ whole genome shotgun (WGS) entry which is preliminary data.</text>
</comment>
<gene>
    <name evidence="9" type="ORF">ACFSB2_11160</name>
</gene>
<keyword evidence="4 7" id="KW-0812">Transmembrane</keyword>
<feature type="domain" description="ABC transmembrane type-1" evidence="8">
    <location>
        <begin position="73"/>
        <end position="272"/>
    </location>
</feature>